<feature type="coiled-coil region" evidence="3">
    <location>
        <begin position="46"/>
        <end position="80"/>
    </location>
</feature>
<dbReference type="AlphaFoldDB" id="A0A2A8D0P6"/>
<dbReference type="Gene3D" id="1.20.59.10">
    <property type="entry name" value="Chorismate mutase"/>
    <property type="match status" value="1"/>
</dbReference>
<keyword evidence="3" id="KW-0175">Coiled coil</keyword>
<dbReference type="InterPro" id="IPR002701">
    <property type="entry name" value="CM_II_prokaryot"/>
</dbReference>
<evidence type="ECO:0000313" key="5">
    <source>
        <dbReference type="EMBL" id="PEN14451.1"/>
    </source>
</evidence>
<dbReference type="InterPro" id="IPR036979">
    <property type="entry name" value="CM_dom_sf"/>
</dbReference>
<dbReference type="Pfam" id="PF01817">
    <property type="entry name" value="CM_2"/>
    <property type="match status" value="1"/>
</dbReference>
<dbReference type="InterPro" id="IPR051331">
    <property type="entry name" value="Chorismate_mutase-related"/>
</dbReference>
<proteinExistence type="predicted"/>
<dbReference type="GO" id="GO:0046417">
    <property type="term" value="P:chorismate metabolic process"/>
    <property type="evidence" value="ECO:0007669"/>
    <property type="project" value="InterPro"/>
</dbReference>
<organism evidence="5 6">
    <name type="scientific">Longibacter salinarum</name>
    <dbReference type="NCBI Taxonomy" id="1850348"/>
    <lineage>
        <taxon>Bacteria</taxon>
        <taxon>Pseudomonadati</taxon>
        <taxon>Rhodothermota</taxon>
        <taxon>Rhodothermia</taxon>
        <taxon>Rhodothermales</taxon>
        <taxon>Salisaetaceae</taxon>
        <taxon>Longibacter</taxon>
    </lineage>
</organism>
<evidence type="ECO:0000259" key="4">
    <source>
        <dbReference type="PROSITE" id="PS51168"/>
    </source>
</evidence>
<dbReference type="GO" id="GO:0004106">
    <property type="term" value="F:chorismate mutase activity"/>
    <property type="evidence" value="ECO:0007669"/>
    <property type="project" value="UniProtKB-EC"/>
</dbReference>
<evidence type="ECO:0000256" key="3">
    <source>
        <dbReference type="SAM" id="Coils"/>
    </source>
</evidence>
<evidence type="ECO:0000313" key="6">
    <source>
        <dbReference type="Proteomes" id="UP000220102"/>
    </source>
</evidence>
<dbReference type="PANTHER" id="PTHR38041:SF1">
    <property type="entry name" value="CHORISMATE MUTASE"/>
    <property type="match status" value="1"/>
</dbReference>
<reference evidence="5 6" key="1">
    <citation type="submission" date="2017-10" db="EMBL/GenBank/DDBJ databases">
        <title>Draft genome of Longibacter Salinarum.</title>
        <authorList>
            <person name="Goh K.M."/>
            <person name="Shamsir M.S."/>
            <person name="Lim S.W."/>
        </authorList>
    </citation>
    <scope>NUCLEOTIDE SEQUENCE [LARGE SCALE GENOMIC DNA]</scope>
    <source>
        <strain evidence="5 6">KCTC 52045</strain>
    </source>
</reference>
<accession>A0A2A8D0P6</accession>
<sequence length="143" mass="16095">MLRPAGRQARGFFLFVGLSHRSSGVVCASIDPVYALLTMSSSSTPLRDIRSRIDQLDRAIVELLAERQSAVDDIADIKEQKNDNVRDPDRESQLMDRLRGIARDHDVSPDLVEDLFGSIIAHSVDRQNDRRDDARPSRLRKVG</sequence>
<dbReference type="EC" id="5.4.99.5" evidence="1"/>
<name>A0A2A8D0P6_9BACT</name>
<dbReference type="GO" id="GO:0009697">
    <property type="term" value="P:salicylic acid biosynthetic process"/>
    <property type="evidence" value="ECO:0007669"/>
    <property type="project" value="TreeGrafter"/>
</dbReference>
<dbReference type="OrthoDB" id="3233357at2"/>
<dbReference type="PANTHER" id="PTHR38041">
    <property type="entry name" value="CHORISMATE MUTASE"/>
    <property type="match status" value="1"/>
</dbReference>
<dbReference type="SMART" id="SM00830">
    <property type="entry name" value="CM_2"/>
    <property type="match status" value="1"/>
</dbReference>
<protein>
    <recommendedName>
        <fullName evidence="1">chorismate mutase</fullName>
        <ecNumber evidence="1">5.4.99.5</ecNumber>
    </recommendedName>
</protein>
<dbReference type="SUPFAM" id="SSF48600">
    <property type="entry name" value="Chorismate mutase II"/>
    <property type="match status" value="1"/>
</dbReference>
<dbReference type="PROSITE" id="PS51168">
    <property type="entry name" value="CHORISMATE_MUT_2"/>
    <property type="match status" value="1"/>
</dbReference>
<dbReference type="Proteomes" id="UP000220102">
    <property type="component" value="Unassembled WGS sequence"/>
</dbReference>
<evidence type="ECO:0000256" key="2">
    <source>
        <dbReference type="ARBA" id="ARBA00023235"/>
    </source>
</evidence>
<keyword evidence="2" id="KW-0413">Isomerase</keyword>
<dbReference type="EMBL" id="PDEQ01000002">
    <property type="protein sequence ID" value="PEN14451.1"/>
    <property type="molecule type" value="Genomic_DNA"/>
</dbReference>
<dbReference type="InterPro" id="IPR036263">
    <property type="entry name" value="Chorismate_II_sf"/>
</dbReference>
<evidence type="ECO:0000256" key="1">
    <source>
        <dbReference type="ARBA" id="ARBA00012404"/>
    </source>
</evidence>
<keyword evidence="6" id="KW-1185">Reference proteome</keyword>
<comment type="caution">
    <text evidence="5">The sequence shown here is derived from an EMBL/GenBank/DDBJ whole genome shotgun (WGS) entry which is preliminary data.</text>
</comment>
<gene>
    <name evidence="5" type="ORF">CRI94_05340</name>
</gene>
<feature type="domain" description="Chorismate mutase" evidence="4">
    <location>
        <begin position="40"/>
        <end position="131"/>
    </location>
</feature>